<evidence type="ECO:0000313" key="2">
    <source>
        <dbReference type="EMBL" id="GAA5172355.1"/>
    </source>
</evidence>
<gene>
    <name evidence="2" type="ORF">GCM10025770_38350</name>
</gene>
<protein>
    <recommendedName>
        <fullName evidence="1">RsaL-like HTH domain-containing protein</fullName>
    </recommendedName>
</protein>
<proteinExistence type="predicted"/>
<evidence type="ECO:0000259" key="1">
    <source>
        <dbReference type="Pfam" id="PF22495"/>
    </source>
</evidence>
<reference evidence="3" key="1">
    <citation type="journal article" date="2019" name="Int. J. Syst. Evol. Microbiol.">
        <title>The Global Catalogue of Microorganisms (GCM) 10K type strain sequencing project: providing services to taxonomists for standard genome sequencing and annotation.</title>
        <authorList>
            <consortium name="The Broad Institute Genomics Platform"/>
            <consortium name="The Broad Institute Genome Sequencing Center for Infectious Disease"/>
            <person name="Wu L."/>
            <person name="Ma J."/>
        </authorList>
    </citation>
    <scope>NUCLEOTIDE SEQUENCE [LARGE SCALE GENOMIC DNA]</scope>
    <source>
        <strain evidence="3">JCM 18715</strain>
    </source>
</reference>
<dbReference type="SUPFAM" id="SSF47413">
    <property type="entry name" value="lambda repressor-like DNA-binding domains"/>
    <property type="match status" value="1"/>
</dbReference>
<name>A0ABP9R7N8_9RHOO</name>
<dbReference type="InterPro" id="IPR001387">
    <property type="entry name" value="Cro/C1-type_HTH"/>
</dbReference>
<dbReference type="Proteomes" id="UP001500547">
    <property type="component" value="Unassembled WGS sequence"/>
</dbReference>
<dbReference type="CDD" id="cd00093">
    <property type="entry name" value="HTH_XRE"/>
    <property type="match status" value="1"/>
</dbReference>
<dbReference type="RefSeq" id="WP_345534724.1">
    <property type="nucleotide sequence ID" value="NZ_BAABLD010000017.1"/>
</dbReference>
<comment type="caution">
    <text evidence="2">The sequence shown here is derived from an EMBL/GenBank/DDBJ whole genome shotgun (WGS) entry which is preliminary data.</text>
</comment>
<dbReference type="Gene3D" id="1.10.260.40">
    <property type="entry name" value="lambda repressor-like DNA-binding domains"/>
    <property type="match status" value="1"/>
</dbReference>
<keyword evidence="3" id="KW-1185">Reference proteome</keyword>
<feature type="domain" description="RsaL-like HTH" evidence="1">
    <location>
        <begin position="17"/>
        <end position="58"/>
    </location>
</feature>
<dbReference type="InterPro" id="IPR055172">
    <property type="entry name" value="HTH_RsaL-like"/>
</dbReference>
<organism evidence="2 3">
    <name type="scientific">Viridibacterium curvum</name>
    <dbReference type="NCBI Taxonomy" id="1101404"/>
    <lineage>
        <taxon>Bacteria</taxon>
        <taxon>Pseudomonadati</taxon>
        <taxon>Pseudomonadota</taxon>
        <taxon>Betaproteobacteria</taxon>
        <taxon>Rhodocyclales</taxon>
        <taxon>Rhodocyclaceae</taxon>
        <taxon>Viridibacterium</taxon>
    </lineage>
</organism>
<accession>A0ABP9R7N8</accession>
<sequence>MSGRAKVSKAIRNIKGFRAESGLNQADFWIPLGCTQSAGSRFENGRKIPTPTAILLVLREQGIIDDEALKQAMRTVKASRK</sequence>
<dbReference type="InterPro" id="IPR010982">
    <property type="entry name" value="Lambda_DNA-bd_dom_sf"/>
</dbReference>
<dbReference type="EMBL" id="BAABLD010000017">
    <property type="protein sequence ID" value="GAA5172355.1"/>
    <property type="molecule type" value="Genomic_DNA"/>
</dbReference>
<dbReference type="Pfam" id="PF22495">
    <property type="entry name" value="HTH_92"/>
    <property type="match status" value="1"/>
</dbReference>
<evidence type="ECO:0000313" key="3">
    <source>
        <dbReference type="Proteomes" id="UP001500547"/>
    </source>
</evidence>